<gene>
    <name evidence="1" type="ORF">FH972_010183</name>
</gene>
<keyword evidence="2" id="KW-1185">Reference proteome</keyword>
<accession>A0A660KQA1</accession>
<reference evidence="1 2" key="1">
    <citation type="submission" date="2019-06" db="EMBL/GenBank/DDBJ databases">
        <title>A chromosomal-level reference genome of Carpinus fangiana (Coryloideae, Betulaceae).</title>
        <authorList>
            <person name="Yang X."/>
            <person name="Wang Z."/>
            <person name="Zhang L."/>
            <person name="Hao G."/>
            <person name="Liu J."/>
            <person name="Yang Y."/>
        </authorList>
    </citation>
    <scope>NUCLEOTIDE SEQUENCE [LARGE SCALE GENOMIC DNA]</scope>
    <source>
        <strain evidence="1">Cfa_2016G</strain>
        <tissue evidence="1">Leaf</tissue>
    </source>
</reference>
<name>A0A660KQA1_9ROSI</name>
<dbReference type="AlphaFoldDB" id="A0A660KQA1"/>
<proteinExistence type="predicted"/>
<dbReference type="Proteomes" id="UP000327013">
    <property type="component" value="Chromosome 4"/>
</dbReference>
<organism evidence="1 2">
    <name type="scientific">Carpinus fangiana</name>
    <dbReference type="NCBI Taxonomy" id="176857"/>
    <lineage>
        <taxon>Eukaryota</taxon>
        <taxon>Viridiplantae</taxon>
        <taxon>Streptophyta</taxon>
        <taxon>Embryophyta</taxon>
        <taxon>Tracheophyta</taxon>
        <taxon>Spermatophyta</taxon>
        <taxon>Magnoliopsida</taxon>
        <taxon>eudicotyledons</taxon>
        <taxon>Gunneridae</taxon>
        <taxon>Pentapetalae</taxon>
        <taxon>rosids</taxon>
        <taxon>fabids</taxon>
        <taxon>Fagales</taxon>
        <taxon>Betulaceae</taxon>
        <taxon>Carpinus</taxon>
    </lineage>
</organism>
<protein>
    <submittedName>
        <fullName evidence="1">Uncharacterized protein</fullName>
    </submittedName>
</protein>
<sequence>MSYLTIKHFKGMQISSGCFMDYLIVVPKVAAIQFEEEKAKESQSSNQERLIKEKVLKKPMTMPLDSPRKQGFDEEKIMVYAFQDQRPKNGLKRIYGSEEGRSISR</sequence>
<evidence type="ECO:0000313" key="1">
    <source>
        <dbReference type="EMBL" id="KAE8037608.1"/>
    </source>
</evidence>
<dbReference type="EMBL" id="CM017324">
    <property type="protein sequence ID" value="KAE8037608.1"/>
    <property type="molecule type" value="Genomic_DNA"/>
</dbReference>
<evidence type="ECO:0000313" key="2">
    <source>
        <dbReference type="Proteomes" id="UP000327013"/>
    </source>
</evidence>